<evidence type="ECO:0000256" key="4">
    <source>
        <dbReference type="ARBA" id="ARBA00022989"/>
    </source>
</evidence>
<evidence type="ECO:0000256" key="2">
    <source>
        <dbReference type="ARBA" id="ARBA00022475"/>
    </source>
</evidence>
<dbReference type="GO" id="GO:0005886">
    <property type="term" value="C:plasma membrane"/>
    <property type="evidence" value="ECO:0007669"/>
    <property type="project" value="UniProtKB-SubCell"/>
</dbReference>
<feature type="transmembrane region" description="Helical" evidence="6">
    <location>
        <begin position="137"/>
        <end position="159"/>
    </location>
</feature>
<evidence type="ECO:0000256" key="1">
    <source>
        <dbReference type="ARBA" id="ARBA00004651"/>
    </source>
</evidence>
<evidence type="ECO:0000313" key="8">
    <source>
        <dbReference type="Proteomes" id="UP000295280"/>
    </source>
</evidence>
<dbReference type="OrthoDB" id="5024156at2"/>
<reference evidence="7 8" key="1">
    <citation type="submission" date="2019-01" db="EMBL/GenBank/DDBJ databases">
        <title>Draft genome sequences of the type strains of six Macrococcus species.</title>
        <authorList>
            <person name="Mazhar S."/>
            <person name="Altermann E."/>
            <person name="Hill C."/>
            <person name="Mcauliffe O."/>
        </authorList>
    </citation>
    <scope>NUCLEOTIDE SEQUENCE [LARGE SCALE GENOMIC DNA]</scope>
    <source>
        <strain evidence="7 8">ATCC 51828</strain>
    </source>
</reference>
<feature type="transmembrane region" description="Helical" evidence="6">
    <location>
        <begin position="103"/>
        <end position="125"/>
    </location>
</feature>
<feature type="transmembrane region" description="Helical" evidence="6">
    <location>
        <begin position="61"/>
        <end position="83"/>
    </location>
</feature>
<comment type="subcellular location">
    <subcellularLocation>
        <location evidence="1">Cell membrane</location>
        <topology evidence="1">Multi-pass membrane protein</topology>
    </subcellularLocation>
</comment>
<sequence>MDGLIIFSAVLLIGSYLYAAGRTGWSFLRMFSWVLGILLAVLVMVGPLAEQMQRNFISHMYGHLLLGMLSPLLLVLSAPMTLLLRTLPVKYARKVSQLMNSRYVQLISHPVTALLLNAGGLWLLYRTDLFMMMHHYTWLHYLIHFHIFAAGYLFTAVMVEIDPLRHPYSFKYRSIVMIVSIALHQILSKSFYPYPPAGVLPEQAQTGAMVMYYGGDIIELTIIFVMCLKWYRSVRPGKRQFAA</sequence>
<feature type="transmembrane region" description="Helical" evidence="6">
    <location>
        <begin position="29"/>
        <end position="49"/>
    </location>
</feature>
<organism evidence="7 8">
    <name type="scientific">Macrococcus carouselicus</name>
    <dbReference type="NCBI Taxonomy" id="69969"/>
    <lineage>
        <taxon>Bacteria</taxon>
        <taxon>Bacillati</taxon>
        <taxon>Bacillota</taxon>
        <taxon>Bacilli</taxon>
        <taxon>Bacillales</taxon>
        <taxon>Staphylococcaceae</taxon>
        <taxon>Macrococcus</taxon>
    </lineage>
</organism>
<dbReference type="AlphaFoldDB" id="A0A9Q8CKZ3"/>
<evidence type="ECO:0000256" key="6">
    <source>
        <dbReference type="SAM" id="Phobius"/>
    </source>
</evidence>
<keyword evidence="5 6" id="KW-0472">Membrane</keyword>
<evidence type="ECO:0000313" key="7">
    <source>
        <dbReference type="EMBL" id="TDM02529.1"/>
    </source>
</evidence>
<dbReference type="Proteomes" id="UP000295280">
    <property type="component" value="Unassembled WGS sequence"/>
</dbReference>
<feature type="transmembrane region" description="Helical" evidence="6">
    <location>
        <begin position="210"/>
        <end position="231"/>
    </location>
</feature>
<evidence type="ECO:0000256" key="5">
    <source>
        <dbReference type="ARBA" id="ARBA00023136"/>
    </source>
</evidence>
<name>A0A9Q8CKZ3_9STAP</name>
<keyword evidence="8" id="KW-1185">Reference proteome</keyword>
<dbReference type="InterPro" id="IPR019108">
    <property type="entry name" value="Caa3_assmbl_CtaG-rel"/>
</dbReference>
<accession>A0A9Q8CKZ3</accession>
<dbReference type="EMBL" id="SCWD01000002">
    <property type="protein sequence ID" value="TDM02529.1"/>
    <property type="molecule type" value="Genomic_DNA"/>
</dbReference>
<protein>
    <submittedName>
        <fullName evidence="7">Cytochrome c oxidase assembly protein</fullName>
    </submittedName>
</protein>
<dbReference type="Pfam" id="PF09678">
    <property type="entry name" value="Caa3_CtaG"/>
    <property type="match status" value="1"/>
</dbReference>
<keyword evidence="2" id="KW-1003">Cell membrane</keyword>
<evidence type="ECO:0000256" key="3">
    <source>
        <dbReference type="ARBA" id="ARBA00022692"/>
    </source>
</evidence>
<proteinExistence type="predicted"/>
<gene>
    <name evidence="7" type="ORF">ERX40_06790</name>
</gene>
<keyword evidence="4 6" id="KW-1133">Transmembrane helix</keyword>
<comment type="caution">
    <text evidence="7">The sequence shown here is derived from an EMBL/GenBank/DDBJ whole genome shotgun (WGS) entry which is preliminary data.</text>
</comment>
<keyword evidence="3 6" id="KW-0812">Transmembrane</keyword>